<dbReference type="EMBL" id="GL833000">
    <property type="protein sequence ID" value="EGD81338.1"/>
    <property type="molecule type" value="Genomic_DNA"/>
</dbReference>
<dbReference type="FunCoup" id="F2UT79">
    <property type="interactions" value="1805"/>
</dbReference>
<comment type="similarity">
    <text evidence="3 8">Belongs to the TRAPP small subunits family. BET3 subfamily.</text>
</comment>
<comment type="subunit">
    <text evidence="8">Homodimer.</text>
</comment>
<reference evidence="9" key="1">
    <citation type="submission" date="2009-08" db="EMBL/GenBank/DDBJ databases">
        <title>Annotation of Salpingoeca rosetta.</title>
        <authorList>
            <consortium name="The Broad Institute Genome Sequencing Platform"/>
            <person name="Russ C."/>
            <person name="Cuomo C."/>
            <person name="Burger G."/>
            <person name="Gray M.W."/>
            <person name="Holland P.W.H."/>
            <person name="King N."/>
            <person name="Lang F.B.F."/>
            <person name="Roger A.J."/>
            <person name="Ruiz-Trillo I."/>
            <person name="Young S.K."/>
            <person name="Zeng Q."/>
            <person name="Gargeya S."/>
            <person name="Alvarado L."/>
            <person name="Berlin A."/>
            <person name="Chapman S.B."/>
            <person name="Chen Z."/>
            <person name="Freedman E."/>
            <person name="Gellesch M."/>
            <person name="Goldberg J."/>
            <person name="Griggs A."/>
            <person name="Gujja S."/>
            <person name="Heilman E."/>
            <person name="Heiman D."/>
            <person name="Howarth C."/>
            <person name="Mehta T."/>
            <person name="Neiman D."/>
            <person name="Pearson M."/>
            <person name="Roberts A."/>
            <person name="Saif S."/>
            <person name="Shea T."/>
            <person name="Shenoy N."/>
            <person name="Sisk P."/>
            <person name="Stolte C."/>
            <person name="Sykes S."/>
            <person name="White J."/>
            <person name="Yandava C."/>
            <person name="Haas B."/>
            <person name="Nusbaum C."/>
            <person name="Birren B."/>
        </authorList>
    </citation>
    <scope>NUCLEOTIDE SEQUENCE [LARGE SCALE GENOMIC DNA]</scope>
    <source>
        <strain evidence="9">ATCC 50818</strain>
    </source>
</reference>
<keyword evidence="6 8" id="KW-0931">ER-Golgi transport</keyword>
<dbReference type="PANTHER" id="PTHR13048">
    <property type="entry name" value="TRAFFICKING PROTEIN PARTICLE COMPLEX SUBUNIT 3"/>
    <property type="match status" value="1"/>
</dbReference>
<dbReference type="OMA" id="MVQMQVQ"/>
<evidence type="ECO:0000313" key="9">
    <source>
        <dbReference type="EMBL" id="EGD81338.1"/>
    </source>
</evidence>
<name>F2UT79_SALR5</name>
<evidence type="ECO:0000256" key="8">
    <source>
        <dbReference type="PIRNR" id="PIRNR018293"/>
    </source>
</evidence>
<dbReference type="SUPFAM" id="SSF111126">
    <property type="entry name" value="Ligand-binding domain in the NO signalling and Golgi transport"/>
    <property type="match status" value="1"/>
</dbReference>
<dbReference type="STRING" id="946362.F2UT79"/>
<dbReference type="RefSeq" id="XP_004987625.1">
    <property type="nucleotide sequence ID" value="XM_004987568.1"/>
</dbReference>
<gene>
    <name evidence="9" type="ORF">PTSG_13181</name>
</gene>
<sequence>MARREVKRVNGELFTMTYGALVAQLLEDYESDDEVNKQLDKMGYNIGVRMVDDFIANTNTERCGSFKETCTTLAKEGFRMFLGVTATISNWTADDKECTLTIDDNPLVAFVELPDEHRELNYCNMYCGAIRGALELLQYRTRVTMTKDVLKGDKDTQLTITLLEVLDDVPPPED</sequence>
<proteinExistence type="inferred from homology"/>
<dbReference type="KEGG" id="sre:PTSG_13181"/>
<dbReference type="GeneID" id="16068149"/>
<dbReference type="GO" id="GO:0030008">
    <property type="term" value="C:TRAPP complex"/>
    <property type="evidence" value="ECO:0007669"/>
    <property type="project" value="InterPro"/>
</dbReference>
<dbReference type="FunFam" id="3.30.1380.20:FF:000001">
    <property type="entry name" value="Trafficking protein particle complex subunit BET3"/>
    <property type="match status" value="1"/>
</dbReference>
<keyword evidence="10" id="KW-1185">Reference proteome</keyword>
<dbReference type="InterPro" id="IPR007194">
    <property type="entry name" value="TRAPP_component"/>
</dbReference>
<dbReference type="GO" id="GO:0048193">
    <property type="term" value="P:Golgi vesicle transport"/>
    <property type="evidence" value="ECO:0007669"/>
    <property type="project" value="InterPro"/>
</dbReference>
<dbReference type="InterPro" id="IPR024096">
    <property type="entry name" value="NO_sig/Golgi_transp_ligand-bd"/>
</dbReference>
<evidence type="ECO:0000313" key="10">
    <source>
        <dbReference type="Proteomes" id="UP000007799"/>
    </source>
</evidence>
<dbReference type="Gene3D" id="3.30.1380.20">
    <property type="entry name" value="Trafficking protein particle complex subunit 3"/>
    <property type="match status" value="1"/>
</dbReference>
<organism evidence="10">
    <name type="scientific">Salpingoeca rosetta (strain ATCC 50818 / BSB-021)</name>
    <dbReference type="NCBI Taxonomy" id="946362"/>
    <lineage>
        <taxon>Eukaryota</taxon>
        <taxon>Choanoflagellata</taxon>
        <taxon>Craspedida</taxon>
        <taxon>Salpingoecidae</taxon>
        <taxon>Salpingoeca</taxon>
    </lineage>
</organism>
<evidence type="ECO:0000256" key="7">
    <source>
        <dbReference type="ARBA" id="ARBA00023034"/>
    </source>
</evidence>
<dbReference type="InParanoid" id="F2UT79"/>
<keyword evidence="7 8" id="KW-0333">Golgi apparatus</keyword>
<dbReference type="Proteomes" id="UP000007799">
    <property type="component" value="Unassembled WGS sequence"/>
</dbReference>
<comment type="function">
    <text evidence="8">May play a role in vesicular transport from endoplasmic reticulum to Golgi.</text>
</comment>
<keyword evidence="5" id="KW-0256">Endoplasmic reticulum</keyword>
<evidence type="ECO:0000256" key="2">
    <source>
        <dbReference type="ARBA" id="ARBA00004240"/>
    </source>
</evidence>
<dbReference type="Pfam" id="PF04051">
    <property type="entry name" value="TRAPP"/>
    <property type="match status" value="1"/>
</dbReference>
<dbReference type="GO" id="GO:0005794">
    <property type="term" value="C:Golgi apparatus"/>
    <property type="evidence" value="ECO:0007669"/>
    <property type="project" value="UniProtKB-SubCell"/>
</dbReference>
<evidence type="ECO:0000256" key="3">
    <source>
        <dbReference type="ARBA" id="ARBA00006218"/>
    </source>
</evidence>
<dbReference type="InterPro" id="IPR016721">
    <property type="entry name" value="Bet3"/>
</dbReference>
<keyword evidence="4 8" id="KW-0813">Transport</keyword>
<evidence type="ECO:0000256" key="5">
    <source>
        <dbReference type="ARBA" id="ARBA00022824"/>
    </source>
</evidence>
<dbReference type="AlphaFoldDB" id="F2UT79"/>
<protein>
    <recommendedName>
        <fullName evidence="8">Trafficking protein particle complex subunit</fullName>
    </recommendedName>
</protein>
<comment type="subcellular location">
    <subcellularLocation>
        <location evidence="2">Endoplasmic reticulum</location>
    </subcellularLocation>
    <subcellularLocation>
        <location evidence="1 8">Golgi apparatus</location>
        <location evidence="1 8">cis-Golgi network</location>
    </subcellularLocation>
</comment>
<dbReference type="CDD" id="cd14942">
    <property type="entry name" value="TRAPPC3_bet3"/>
    <property type="match status" value="1"/>
</dbReference>
<dbReference type="GO" id="GO:0016236">
    <property type="term" value="P:macroautophagy"/>
    <property type="evidence" value="ECO:0007669"/>
    <property type="project" value="UniProtKB-ARBA"/>
</dbReference>
<evidence type="ECO:0000256" key="6">
    <source>
        <dbReference type="ARBA" id="ARBA00022892"/>
    </source>
</evidence>
<accession>F2UT79</accession>
<dbReference type="eggNOG" id="KOG3330">
    <property type="taxonomic scope" value="Eukaryota"/>
</dbReference>
<evidence type="ECO:0000256" key="4">
    <source>
        <dbReference type="ARBA" id="ARBA00022448"/>
    </source>
</evidence>
<evidence type="ECO:0000256" key="1">
    <source>
        <dbReference type="ARBA" id="ARBA00004222"/>
    </source>
</evidence>
<dbReference type="OrthoDB" id="10262857at2759"/>
<dbReference type="PIRSF" id="PIRSF018293">
    <property type="entry name" value="TRAPP_I_complex_Bet3"/>
    <property type="match status" value="1"/>
</dbReference>
<dbReference type="GO" id="GO:0005783">
    <property type="term" value="C:endoplasmic reticulum"/>
    <property type="evidence" value="ECO:0007669"/>
    <property type="project" value="UniProtKB-SubCell"/>
</dbReference>